<keyword evidence="13" id="KW-0694">RNA-binding</keyword>
<evidence type="ECO:0000256" key="21">
    <source>
        <dbReference type="ARBA" id="ARBA00049244"/>
    </source>
</evidence>
<dbReference type="InterPro" id="IPR036397">
    <property type="entry name" value="RNaseH_sf"/>
</dbReference>
<feature type="domain" description="Integrase catalytic" evidence="23">
    <location>
        <begin position="451"/>
        <end position="622"/>
    </location>
</feature>
<dbReference type="GO" id="GO:0003723">
    <property type="term" value="F:RNA binding"/>
    <property type="evidence" value="ECO:0007669"/>
    <property type="project" value="UniProtKB-KW"/>
</dbReference>
<evidence type="ECO:0000256" key="12">
    <source>
        <dbReference type="ARBA" id="ARBA00022842"/>
    </source>
</evidence>
<keyword evidence="5" id="KW-0548">Nucleotidyltransferase</keyword>
<dbReference type="EMBL" id="AVOT02000147">
    <property type="protein sequence ID" value="MBW0461362.1"/>
    <property type="molecule type" value="Genomic_DNA"/>
</dbReference>
<dbReference type="Pfam" id="PF00665">
    <property type="entry name" value="rve"/>
    <property type="match status" value="1"/>
</dbReference>
<dbReference type="AlphaFoldDB" id="A0A9Q3B9W4"/>
<evidence type="ECO:0000256" key="16">
    <source>
        <dbReference type="ARBA" id="ARBA00022932"/>
    </source>
</evidence>
<dbReference type="Pfam" id="PF25597">
    <property type="entry name" value="SH3_retrovirus"/>
    <property type="match status" value="1"/>
</dbReference>
<keyword evidence="7" id="KW-0479">Metal-binding</keyword>
<keyword evidence="25" id="KW-1185">Reference proteome</keyword>
<gene>
    <name evidence="24" type="ORF">O181_001077</name>
</gene>
<dbReference type="PANTHER" id="PTHR42648:SF11">
    <property type="entry name" value="TRANSPOSON TY4-P GAG-POL POLYPROTEIN"/>
    <property type="match status" value="1"/>
</dbReference>
<dbReference type="InterPro" id="IPR001584">
    <property type="entry name" value="Integrase_cat-core"/>
</dbReference>
<keyword evidence="18" id="KW-0233">DNA recombination</keyword>
<dbReference type="Proteomes" id="UP000765509">
    <property type="component" value="Unassembled WGS sequence"/>
</dbReference>
<dbReference type="InterPro" id="IPR054722">
    <property type="entry name" value="PolX-like_BBD"/>
</dbReference>
<proteinExistence type="predicted"/>
<dbReference type="InterPro" id="IPR039537">
    <property type="entry name" value="Retrotran_Ty1/copia-like"/>
</dbReference>
<evidence type="ECO:0000256" key="5">
    <source>
        <dbReference type="ARBA" id="ARBA00022695"/>
    </source>
</evidence>
<comment type="catalytic activity">
    <reaction evidence="20">
        <text>DNA(n) + a 2'-deoxyribonucleoside 5'-triphosphate = DNA(n+1) + diphosphate</text>
        <dbReference type="Rhea" id="RHEA:22508"/>
        <dbReference type="Rhea" id="RHEA-COMP:17339"/>
        <dbReference type="Rhea" id="RHEA-COMP:17340"/>
        <dbReference type="ChEBI" id="CHEBI:33019"/>
        <dbReference type="ChEBI" id="CHEBI:61560"/>
        <dbReference type="ChEBI" id="CHEBI:173112"/>
        <dbReference type="EC" id="2.7.7.49"/>
    </reaction>
</comment>
<dbReference type="InterPro" id="IPR012337">
    <property type="entry name" value="RNaseH-like_sf"/>
</dbReference>
<keyword evidence="2" id="KW-0815">Transposition</keyword>
<dbReference type="PANTHER" id="PTHR42648">
    <property type="entry name" value="TRANSPOSASE, PUTATIVE-RELATED"/>
    <property type="match status" value="1"/>
</dbReference>
<keyword evidence="3" id="KW-1188">Viral release from host cell</keyword>
<keyword evidence="8" id="KW-0547">Nucleotide-binding</keyword>
<feature type="compositionally biased region" description="Polar residues" evidence="22">
    <location>
        <begin position="687"/>
        <end position="719"/>
    </location>
</feature>
<comment type="caution">
    <text evidence="24">The sequence shown here is derived from an EMBL/GenBank/DDBJ whole genome shotgun (WGS) entry which is preliminary data.</text>
</comment>
<keyword evidence="10" id="KW-0378">Hydrolase</keyword>
<dbReference type="InterPro" id="IPR057670">
    <property type="entry name" value="SH3_retrovirus"/>
</dbReference>
<evidence type="ECO:0000256" key="1">
    <source>
        <dbReference type="ARBA" id="ARBA00002180"/>
    </source>
</evidence>
<keyword evidence="9" id="KW-0255">Endonuclease</keyword>
<evidence type="ECO:0000256" key="4">
    <source>
        <dbReference type="ARBA" id="ARBA00022670"/>
    </source>
</evidence>
<dbReference type="GO" id="GO:0004519">
    <property type="term" value="F:endonuclease activity"/>
    <property type="evidence" value="ECO:0007669"/>
    <property type="project" value="UniProtKB-KW"/>
</dbReference>
<feature type="region of interest" description="Disordered" evidence="22">
    <location>
        <begin position="685"/>
        <end position="756"/>
    </location>
</feature>
<dbReference type="GO" id="GO:0005524">
    <property type="term" value="F:ATP binding"/>
    <property type="evidence" value="ECO:0007669"/>
    <property type="project" value="UniProtKB-KW"/>
</dbReference>
<keyword evidence="17" id="KW-0917">Virion maturation</keyword>
<keyword evidence="4" id="KW-0645">Protease</keyword>
<evidence type="ECO:0000256" key="11">
    <source>
        <dbReference type="ARBA" id="ARBA00022840"/>
    </source>
</evidence>
<dbReference type="Gene3D" id="3.30.420.10">
    <property type="entry name" value="Ribonuclease H-like superfamily/Ribonuclease H"/>
    <property type="match status" value="1"/>
</dbReference>
<evidence type="ECO:0000256" key="22">
    <source>
        <dbReference type="SAM" id="MobiDB-lite"/>
    </source>
</evidence>
<evidence type="ECO:0000256" key="14">
    <source>
        <dbReference type="ARBA" id="ARBA00022908"/>
    </source>
</evidence>
<evidence type="ECO:0000313" key="25">
    <source>
        <dbReference type="Proteomes" id="UP000765509"/>
    </source>
</evidence>
<evidence type="ECO:0000256" key="10">
    <source>
        <dbReference type="ARBA" id="ARBA00022801"/>
    </source>
</evidence>
<dbReference type="Pfam" id="PF07727">
    <property type="entry name" value="RVT_2"/>
    <property type="match status" value="1"/>
</dbReference>
<dbReference type="GO" id="GO:0005634">
    <property type="term" value="C:nucleus"/>
    <property type="evidence" value="ECO:0007669"/>
    <property type="project" value="UniProtKB-ARBA"/>
</dbReference>
<dbReference type="Pfam" id="PF22936">
    <property type="entry name" value="Pol_BBD"/>
    <property type="match status" value="1"/>
</dbReference>
<evidence type="ECO:0000256" key="2">
    <source>
        <dbReference type="ARBA" id="ARBA00022578"/>
    </source>
</evidence>
<dbReference type="SUPFAM" id="SSF53098">
    <property type="entry name" value="Ribonuclease H-like"/>
    <property type="match status" value="1"/>
</dbReference>
<keyword evidence="15" id="KW-0695">RNA-directed DNA polymerase</keyword>
<dbReference type="GO" id="GO:0003964">
    <property type="term" value="F:RNA-directed DNA polymerase activity"/>
    <property type="evidence" value="ECO:0007669"/>
    <property type="project" value="UniProtKB-KW"/>
</dbReference>
<evidence type="ECO:0000256" key="15">
    <source>
        <dbReference type="ARBA" id="ARBA00022918"/>
    </source>
</evidence>
<keyword evidence="11" id="KW-0067">ATP-binding</keyword>
<protein>
    <recommendedName>
        <fullName evidence="23">Integrase catalytic domain-containing protein</fullName>
    </recommendedName>
</protein>
<name>A0A9Q3B9W4_9BASI</name>
<dbReference type="InterPro" id="IPR013103">
    <property type="entry name" value="RVT_2"/>
</dbReference>
<evidence type="ECO:0000256" key="8">
    <source>
        <dbReference type="ARBA" id="ARBA00022741"/>
    </source>
</evidence>
<keyword evidence="16" id="KW-0239">DNA-directed DNA polymerase</keyword>
<evidence type="ECO:0000256" key="7">
    <source>
        <dbReference type="ARBA" id="ARBA00022723"/>
    </source>
</evidence>
<evidence type="ECO:0000256" key="18">
    <source>
        <dbReference type="ARBA" id="ARBA00023172"/>
    </source>
</evidence>
<dbReference type="GO" id="GO:0032196">
    <property type="term" value="P:transposition"/>
    <property type="evidence" value="ECO:0007669"/>
    <property type="project" value="UniProtKB-KW"/>
</dbReference>
<evidence type="ECO:0000256" key="20">
    <source>
        <dbReference type="ARBA" id="ARBA00048173"/>
    </source>
</evidence>
<accession>A0A9Q3B9W4</accession>
<keyword evidence="6" id="KW-0540">Nuclease</keyword>
<evidence type="ECO:0000256" key="6">
    <source>
        <dbReference type="ARBA" id="ARBA00022722"/>
    </source>
</evidence>
<dbReference type="GO" id="GO:0006310">
    <property type="term" value="P:DNA recombination"/>
    <property type="evidence" value="ECO:0007669"/>
    <property type="project" value="UniProtKB-KW"/>
</dbReference>
<dbReference type="GO" id="GO:0015074">
    <property type="term" value="P:DNA integration"/>
    <property type="evidence" value="ECO:0007669"/>
    <property type="project" value="UniProtKB-KW"/>
</dbReference>
<dbReference type="GO" id="GO:0008233">
    <property type="term" value="F:peptidase activity"/>
    <property type="evidence" value="ECO:0007669"/>
    <property type="project" value="UniProtKB-KW"/>
</dbReference>
<keyword evidence="12" id="KW-0460">Magnesium</keyword>
<evidence type="ECO:0000256" key="9">
    <source>
        <dbReference type="ARBA" id="ARBA00022759"/>
    </source>
</evidence>
<keyword evidence="19" id="KW-0511">Multifunctional enzyme</keyword>
<evidence type="ECO:0000256" key="17">
    <source>
        <dbReference type="ARBA" id="ARBA00023113"/>
    </source>
</evidence>
<evidence type="ECO:0000256" key="3">
    <source>
        <dbReference type="ARBA" id="ARBA00022612"/>
    </source>
</evidence>
<evidence type="ECO:0000256" key="19">
    <source>
        <dbReference type="ARBA" id="ARBA00023268"/>
    </source>
</evidence>
<organism evidence="24 25">
    <name type="scientific">Austropuccinia psidii MF-1</name>
    <dbReference type="NCBI Taxonomy" id="1389203"/>
    <lineage>
        <taxon>Eukaryota</taxon>
        <taxon>Fungi</taxon>
        <taxon>Dikarya</taxon>
        <taxon>Basidiomycota</taxon>
        <taxon>Pucciniomycotina</taxon>
        <taxon>Pucciniomycetes</taxon>
        <taxon>Pucciniales</taxon>
        <taxon>Sphaerophragmiaceae</taxon>
        <taxon>Austropuccinia</taxon>
    </lineage>
</organism>
<sequence length="877" mass="100030">MGEFSLELDKEEKLNDINYLEWVSRMESILTLKNYLGLVTETKTEEERLENDKIEPRRKQRAVALLCINCIVRIGNKFYSESKKDPVKFWKLAQEYFQPKTIQNQTSYLDKIFSTQFADDQIKDVMSSILENTQQLCSLFSGLTIPPEDLINSVIAMWVIINLPERFKTTMEVWLGKCEVEKKTPSLDETWEVIRKFLQRQEGNSNEQPNQALGAPRKTNKNQQYPKKEENNYPRCLPGWHNLLTKHNESDCNFLKPDKNRNKPIKSLAVSSTRMPSNQIILDSGATTSMFNNPALFIDLTKKHQKVELADGSTILATGFRNVQVELPHCFLKLKNCLLVKSLAYNLVSLGSIMKPRYKITTLNDNYFNLTDDNDELILNGTYQAGNFEVIYDNPKALASSAEIKNNTLILHQAAGHPSSETMTKMYPKLNLTNLQCSVCSACKITKSPFKGTFPIPQQKLHFVHADVFGPIDQPLNSGYRYCLQVVDGFSRFVWTTFLKAKSDVITLLPKVLLCIQNQANLKIANFISDNGTEFKNSTLNTFYENHGITHLTTAPYTPEQNPLAERGNQPTITKARCLLKHSGLQLSYWAEATRTATYLENLTPKKSLHLSTPFQKWYDKEPSYNHLQPFGCQVFYLNNVQKGKFTERGLEGIFLGYEEGHRAYRILDRKTGNVKITHHAKFHPNSFPSLSSSDNPPINNNLLSKSLSDPEPNTSIPTNEEEETPPVLKPPEAKSSKRYEWVPENQPPPKEILGKVGDPQNIVQHSRRTHAANAVLLLENDDPKTYSQAMNSNFQQEWQNAVATELENMKKHNVWSPSEAIENIKPLSTTWVFKRKTDEDGNLTKFKARLCVRGFHQKEGIDYGDVFSPTGRLTSL</sequence>
<evidence type="ECO:0000313" key="24">
    <source>
        <dbReference type="EMBL" id="MBW0461362.1"/>
    </source>
</evidence>
<keyword evidence="16" id="KW-0808">Transferase</keyword>
<keyword evidence="14" id="KW-0229">DNA integration</keyword>
<comment type="function">
    <text evidence="1">The aspartyl protease (PR) mediates the proteolytic cleavages of the Gag and Gag-Pol polyproteins after assembly of the VLP.</text>
</comment>
<evidence type="ECO:0000259" key="23">
    <source>
        <dbReference type="PROSITE" id="PS50994"/>
    </source>
</evidence>
<reference evidence="24" key="1">
    <citation type="submission" date="2021-03" db="EMBL/GenBank/DDBJ databases">
        <title>Draft genome sequence of rust myrtle Austropuccinia psidii MF-1, a brazilian biotype.</title>
        <authorList>
            <person name="Quecine M.C."/>
            <person name="Pachon D.M.R."/>
            <person name="Bonatelli M.L."/>
            <person name="Correr F.H."/>
            <person name="Franceschini L.M."/>
            <person name="Leite T.F."/>
            <person name="Margarido G.R.A."/>
            <person name="Almeida C.A."/>
            <person name="Ferrarezi J.A."/>
            <person name="Labate C.A."/>
        </authorList>
    </citation>
    <scope>NUCLEOTIDE SEQUENCE</scope>
    <source>
        <strain evidence="24">MF-1</strain>
    </source>
</reference>
<dbReference type="PROSITE" id="PS50994">
    <property type="entry name" value="INTEGRASE"/>
    <property type="match status" value="1"/>
</dbReference>
<dbReference type="GO" id="GO:0006508">
    <property type="term" value="P:proteolysis"/>
    <property type="evidence" value="ECO:0007669"/>
    <property type="project" value="UniProtKB-KW"/>
</dbReference>
<feature type="region of interest" description="Disordered" evidence="22">
    <location>
        <begin position="199"/>
        <end position="233"/>
    </location>
</feature>
<dbReference type="GO" id="GO:0003887">
    <property type="term" value="F:DNA-directed DNA polymerase activity"/>
    <property type="evidence" value="ECO:0007669"/>
    <property type="project" value="UniProtKB-KW"/>
</dbReference>
<evidence type="ECO:0000256" key="13">
    <source>
        <dbReference type="ARBA" id="ARBA00022884"/>
    </source>
</evidence>
<feature type="compositionally biased region" description="Basic and acidic residues" evidence="22">
    <location>
        <begin position="732"/>
        <end position="742"/>
    </location>
</feature>
<dbReference type="GO" id="GO:0046872">
    <property type="term" value="F:metal ion binding"/>
    <property type="evidence" value="ECO:0007669"/>
    <property type="project" value="UniProtKB-KW"/>
</dbReference>
<comment type="catalytic activity">
    <reaction evidence="21">
        <text>DNA(n) + a 2'-deoxyribonucleoside 5'-triphosphate = DNA(n+1) + diphosphate</text>
        <dbReference type="Rhea" id="RHEA:22508"/>
        <dbReference type="Rhea" id="RHEA-COMP:17339"/>
        <dbReference type="Rhea" id="RHEA-COMP:17340"/>
        <dbReference type="ChEBI" id="CHEBI:33019"/>
        <dbReference type="ChEBI" id="CHEBI:61560"/>
        <dbReference type="ChEBI" id="CHEBI:173112"/>
        <dbReference type="EC" id="2.7.7.7"/>
    </reaction>
</comment>
<feature type="compositionally biased region" description="Polar residues" evidence="22">
    <location>
        <begin position="201"/>
        <end position="211"/>
    </location>
</feature>